<evidence type="ECO:0000256" key="2">
    <source>
        <dbReference type="SAM" id="SignalP"/>
    </source>
</evidence>
<proteinExistence type="predicted"/>
<feature type="domain" description="SCP" evidence="3">
    <location>
        <begin position="55"/>
        <end position="180"/>
    </location>
</feature>
<gene>
    <name evidence="4" type="ORF">J2R99_002422</name>
</gene>
<dbReference type="Gene3D" id="3.40.33.10">
    <property type="entry name" value="CAP"/>
    <property type="match status" value="1"/>
</dbReference>
<organism evidence="4 5">
    <name type="scientific">Rhodopseudomonas julia</name>
    <dbReference type="NCBI Taxonomy" id="200617"/>
    <lineage>
        <taxon>Bacteria</taxon>
        <taxon>Pseudomonadati</taxon>
        <taxon>Pseudomonadota</taxon>
        <taxon>Alphaproteobacteria</taxon>
        <taxon>Hyphomicrobiales</taxon>
        <taxon>Nitrobacteraceae</taxon>
        <taxon>Rhodopseudomonas</taxon>
    </lineage>
</organism>
<accession>A0ABU0C7R2</accession>
<feature type="signal peptide" evidence="2">
    <location>
        <begin position="1"/>
        <end position="21"/>
    </location>
</feature>
<dbReference type="PANTHER" id="PTHR31157:SF1">
    <property type="entry name" value="SCP DOMAIN-CONTAINING PROTEIN"/>
    <property type="match status" value="1"/>
</dbReference>
<evidence type="ECO:0000259" key="3">
    <source>
        <dbReference type="Pfam" id="PF00188"/>
    </source>
</evidence>
<evidence type="ECO:0000256" key="1">
    <source>
        <dbReference type="SAM" id="MobiDB-lite"/>
    </source>
</evidence>
<dbReference type="Proteomes" id="UP001230253">
    <property type="component" value="Unassembled WGS sequence"/>
</dbReference>
<dbReference type="SUPFAM" id="SSF55797">
    <property type="entry name" value="PR-1-like"/>
    <property type="match status" value="1"/>
</dbReference>
<reference evidence="4 5" key="1">
    <citation type="submission" date="2023-07" db="EMBL/GenBank/DDBJ databases">
        <title>Genomic Encyclopedia of Type Strains, Phase IV (KMG-IV): sequencing the most valuable type-strain genomes for metagenomic binning, comparative biology and taxonomic classification.</title>
        <authorList>
            <person name="Goeker M."/>
        </authorList>
    </citation>
    <scope>NUCLEOTIDE SEQUENCE [LARGE SCALE GENOMIC DNA]</scope>
    <source>
        <strain evidence="4 5">DSM 11549</strain>
    </source>
</reference>
<evidence type="ECO:0000313" key="4">
    <source>
        <dbReference type="EMBL" id="MDQ0326553.1"/>
    </source>
</evidence>
<dbReference type="InterPro" id="IPR014044">
    <property type="entry name" value="CAP_dom"/>
</dbReference>
<name>A0ABU0C7R2_9BRAD</name>
<dbReference type="Pfam" id="PF00188">
    <property type="entry name" value="CAP"/>
    <property type="match status" value="1"/>
</dbReference>
<feature type="chain" id="PRO_5046313855" evidence="2">
    <location>
        <begin position="22"/>
        <end position="331"/>
    </location>
</feature>
<protein>
    <submittedName>
        <fullName evidence="4">Uncharacterized protein YkwD</fullName>
    </submittedName>
</protein>
<dbReference type="CDD" id="cd05379">
    <property type="entry name" value="CAP_bacterial"/>
    <property type="match status" value="1"/>
</dbReference>
<keyword evidence="5" id="KW-1185">Reference proteome</keyword>
<dbReference type="PANTHER" id="PTHR31157">
    <property type="entry name" value="SCP DOMAIN-CONTAINING PROTEIN"/>
    <property type="match status" value="1"/>
</dbReference>
<sequence length="331" mass="35028">MFHSALLTARALSLALLFSFAGVFDTAAAQTPAETPARTPAARPNEMDALRQESLRLVNEARAEASLPPLTLSETLNQAAQAHARDMLERNYYSHTTPEGRTVMDRYQAAGGNPGRLVAENIAKCSGCAVPADAAAVADLHEGWMQSPKHRANILRKGLTEYGFGLAENADGRRYAVQNFAGPGTPRTSGADGDAGAAEPLAPEAQTELAAELINAARSDEKSVFADDALVATASEMLPETVKGASLDDLRNLQNALPAETTFRRFRVVAGSCSGCGAEATDADVRFFIGQWLKNDDYREMLLNNALTGIGLVIVADGEGKKIAVAILAGE</sequence>
<feature type="region of interest" description="Disordered" evidence="1">
    <location>
        <begin position="179"/>
        <end position="202"/>
    </location>
</feature>
<keyword evidence="2" id="KW-0732">Signal</keyword>
<dbReference type="EMBL" id="JAUSUK010000002">
    <property type="protein sequence ID" value="MDQ0326553.1"/>
    <property type="molecule type" value="Genomic_DNA"/>
</dbReference>
<dbReference type="InterPro" id="IPR035940">
    <property type="entry name" value="CAP_sf"/>
</dbReference>
<evidence type="ECO:0000313" key="5">
    <source>
        <dbReference type="Proteomes" id="UP001230253"/>
    </source>
</evidence>
<comment type="caution">
    <text evidence="4">The sequence shown here is derived from an EMBL/GenBank/DDBJ whole genome shotgun (WGS) entry which is preliminary data.</text>
</comment>
<dbReference type="RefSeq" id="WP_307154718.1">
    <property type="nucleotide sequence ID" value="NZ_JAUSUK010000002.1"/>
</dbReference>